<dbReference type="PANTHER" id="PTHR43943">
    <property type="entry name" value="DEHYDROGENASE/REDUCTASE (SDR FAMILY) MEMBER 4"/>
    <property type="match status" value="1"/>
</dbReference>
<name>A0A1Y1SDD3_9GAMM</name>
<dbReference type="Proteomes" id="UP000192342">
    <property type="component" value="Unassembled WGS sequence"/>
</dbReference>
<dbReference type="InterPro" id="IPR002347">
    <property type="entry name" value="SDR_fam"/>
</dbReference>
<comment type="similarity">
    <text evidence="1">Belongs to the short-chain dehydrogenases/reductases (SDR) family.</text>
</comment>
<organism evidence="2 3">
    <name type="scientific">Oceanococcus atlanticus</name>
    <dbReference type="NCBI Taxonomy" id="1317117"/>
    <lineage>
        <taxon>Bacteria</taxon>
        <taxon>Pseudomonadati</taxon>
        <taxon>Pseudomonadota</taxon>
        <taxon>Gammaproteobacteria</taxon>
        <taxon>Chromatiales</taxon>
        <taxon>Oceanococcaceae</taxon>
        <taxon>Oceanococcus</taxon>
    </lineage>
</organism>
<dbReference type="PRINTS" id="PR00080">
    <property type="entry name" value="SDRFAMILY"/>
</dbReference>
<sequence>MSALFSLDGKVALVTGSSRGIGESTAKLLAAQGAHVVVSSRKQDGIDRVCAEIQAAGGKASAFACHAGDLEQMTGLITRIDQEFGKLDILVNNAATNPHFGNVLDTPVEAIDKTVEVNLRGYYLMSQMAGRVMKREGGGAIVNIASINGIRPGNFQGIYSITKAAVINMTQAFAKECAAFNIRCNAVLPGLTRTKFASALTENEQILNSVLPLIPMKRYAEPDEIAPAVLFLASPAASYVTGTCLTADGGFMAGGL</sequence>
<accession>A0A1Y1SDD3</accession>
<evidence type="ECO:0000256" key="1">
    <source>
        <dbReference type="ARBA" id="ARBA00006484"/>
    </source>
</evidence>
<dbReference type="STRING" id="1317117.ATO7_12943"/>
<gene>
    <name evidence="2" type="ORF">ATO7_12943</name>
</gene>
<dbReference type="InterPro" id="IPR036291">
    <property type="entry name" value="NAD(P)-bd_dom_sf"/>
</dbReference>
<evidence type="ECO:0000313" key="3">
    <source>
        <dbReference type="Proteomes" id="UP000192342"/>
    </source>
</evidence>
<dbReference type="PANTHER" id="PTHR43943:SF2">
    <property type="entry name" value="DEHYDROGENASE_REDUCTASE 4"/>
    <property type="match status" value="1"/>
</dbReference>
<dbReference type="NCBIfam" id="NF005446">
    <property type="entry name" value="PRK07035.1"/>
    <property type="match status" value="1"/>
</dbReference>
<dbReference type="InterPro" id="IPR020904">
    <property type="entry name" value="Sc_DH/Rdtase_CS"/>
</dbReference>
<comment type="caution">
    <text evidence="2">The sequence shown here is derived from an EMBL/GenBank/DDBJ whole genome shotgun (WGS) entry which is preliminary data.</text>
</comment>
<reference evidence="2 3" key="1">
    <citation type="submission" date="2013-04" db="EMBL/GenBank/DDBJ databases">
        <title>Oceanococcus atlanticus 22II-S10r2 Genome Sequencing.</title>
        <authorList>
            <person name="Lai Q."/>
            <person name="Li G."/>
            <person name="Shao Z."/>
        </authorList>
    </citation>
    <scope>NUCLEOTIDE SEQUENCE [LARGE SCALE GENOMIC DNA]</scope>
    <source>
        <strain evidence="2 3">22II-S10r2</strain>
    </source>
</reference>
<proteinExistence type="inferred from homology"/>
<dbReference type="Gene3D" id="3.40.50.720">
    <property type="entry name" value="NAD(P)-binding Rossmann-like Domain"/>
    <property type="match status" value="1"/>
</dbReference>
<dbReference type="FunFam" id="3.40.50.720:FF:000084">
    <property type="entry name" value="Short-chain dehydrogenase reductase"/>
    <property type="match status" value="1"/>
</dbReference>
<protein>
    <submittedName>
        <fullName evidence="2">Short chain dehydrogenase</fullName>
    </submittedName>
</protein>
<dbReference type="PROSITE" id="PS00061">
    <property type="entry name" value="ADH_SHORT"/>
    <property type="match status" value="1"/>
</dbReference>
<keyword evidence="3" id="KW-1185">Reference proteome</keyword>
<dbReference type="SUPFAM" id="SSF51735">
    <property type="entry name" value="NAD(P)-binding Rossmann-fold domains"/>
    <property type="match status" value="1"/>
</dbReference>
<dbReference type="RefSeq" id="WP_083562370.1">
    <property type="nucleotide sequence ID" value="NZ_AQQV01000003.1"/>
</dbReference>
<evidence type="ECO:0000313" key="2">
    <source>
        <dbReference type="EMBL" id="ORE86204.1"/>
    </source>
</evidence>
<dbReference type="AlphaFoldDB" id="A0A1Y1SDD3"/>
<dbReference type="CDD" id="cd05233">
    <property type="entry name" value="SDR_c"/>
    <property type="match status" value="1"/>
</dbReference>
<dbReference type="Pfam" id="PF13561">
    <property type="entry name" value="adh_short_C2"/>
    <property type="match status" value="1"/>
</dbReference>
<dbReference type="EMBL" id="AQQV01000003">
    <property type="protein sequence ID" value="ORE86204.1"/>
    <property type="molecule type" value="Genomic_DNA"/>
</dbReference>
<dbReference type="PRINTS" id="PR00081">
    <property type="entry name" value="GDHRDH"/>
</dbReference>
<dbReference type="OrthoDB" id="5801166at2"/>
<dbReference type="NCBIfam" id="NF005559">
    <property type="entry name" value="PRK07231.1"/>
    <property type="match status" value="1"/>
</dbReference>